<dbReference type="HOGENOM" id="CLU_3205138_0_0_9"/>
<name>E7N196_9FIRM</name>
<dbReference type="Proteomes" id="UP000004633">
    <property type="component" value="Unassembled WGS sequence"/>
</dbReference>
<keyword evidence="2" id="KW-1185">Reference proteome</keyword>
<accession>E7N196</accession>
<evidence type="ECO:0000313" key="1">
    <source>
        <dbReference type="EMBL" id="EFW29997.1"/>
    </source>
</evidence>
<reference evidence="1 2" key="1">
    <citation type="submission" date="2010-08" db="EMBL/GenBank/DDBJ databases">
        <authorList>
            <person name="Weinstock G."/>
            <person name="Sodergren E."/>
            <person name="Clifton S."/>
            <person name="Fulton L."/>
            <person name="Fulton B."/>
            <person name="Courtney L."/>
            <person name="Fronick C."/>
            <person name="Harrison M."/>
            <person name="Strong C."/>
            <person name="Farmer C."/>
            <person name="Delahaunty K."/>
            <person name="Markovic C."/>
            <person name="Hall O."/>
            <person name="Minx P."/>
            <person name="Tomlinson C."/>
            <person name="Mitreva M."/>
            <person name="Hou S."/>
            <person name="Chen J."/>
            <person name="Wollam A."/>
            <person name="Pepin K.H."/>
            <person name="Johnson M."/>
            <person name="Bhonagiri V."/>
            <person name="Zhang X."/>
            <person name="Suruliraj S."/>
            <person name="Warren W."/>
            <person name="Chinwalla A."/>
            <person name="Mardis E.R."/>
            <person name="Wilson R.K."/>
        </authorList>
    </citation>
    <scope>NUCLEOTIDE SEQUENCE [LARGE SCALE GENOMIC DNA]</scope>
    <source>
        <strain evidence="1 2">F0399</strain>
    </source>
</reference>
<protein>
    <submittedName>
        <fullName evidence="1">Uncharacterized protein</fullName>
    </submittedName>
</protein>
<sequence length="45" mass="4987">MEFSLSERFSKSYGIMITGGGERIKPVLYGRRTGSGGYHKCNDIS</sequence>
<evidence type="ECO:0000313" key="2">
    <source>
        <dbReference type="Proteomes" id="UP000004633"/>
    </source>
</evidence>
<organism evidence="1 2">
    <name type="scientific">Selenomonas artemidis F0399</name>
    <dbReference type="NCBI Taxonomy" id="749551"/>
    <lineage>
        <taxon>Bacteria</taxon>
        <taxon>Bacillati</taxon>
        <taxon>Bacillota</taxon>
        <taxon>Negativicutes</taxon>
        <taxon>Selenomonadales</taxon>
        <taxon>Selenomonadaceae</taxon>
        <taxon>Selenomonas</taxon>
    </lineage>
</organism>
<comment type="caution">
    <text evidence="1">The sequence shown here is derived from an EMBL/GenBank/DDBJ whole genome shotgun (WGS) entry which is preliminary data.</text>
</comment>
<gene>
    <name evidence="1" type="ORF">HMPREF9555_00748</name>
</gene>
<dbReference type="EMBL" id="AECV01000013">
    <property type="protein sequence ID" value="EFW29997.1"/>
    <property type="molecule type" value="Genomic_DNA"/>
</dbReference>
<proteinExistence type="predicted"/>
<dbReference type="AlphaFoldDB" id="E7N196"/>